<keyword evidence="2" id="KW-0808">Transferase</keyword>
<organism evidence="2 3">
    <name type="scientific">Actinophytocola oryzae</name>
    <dbReference type="NCBI Taxonomy" id="502181"/>
    <lineage>
        <taxon>Bacteria</taxon>
        <taxon>Bacillati</taxon>
        <taxon>Actinomycetota</taxon>
        <taxon>Actinomycetes</taxon>
        <taxon>Pseudonocardiales</taxon>
        <taxon>Pseudonocardiaceae</taxon>
    </lineage>
</organism>
<dbReference type="SUPFAM" id="SSF53756">
    <property type="entry name" value="UDP-Glycosyltransferase/glycogen phosphorylase"/>
    <property type="match status" value="1"/>
</dbReference>
<dbReference type="GO" id="GO:0008194">
    <property type="term" value="F:UDP-glycosyltransferase activity"/>
    <property type="evidence" value="ECO:0007669"/>
    <property type="project" value="InterPro"/>
</dbReference>
<dbReference type="PANTHER" id="PTHR48050:SF13">
    <property type="entry name" value="STEROL 3-BETA-GLUCOSYLTRANSFERASE UGT80A2"/>
    <property type="match status" value="1"/>
</dbReference>
<evidence type="ECO:0000259" key="1">
    <source>
        <dbReference type="Pfam" id="PF06722"/>
    </source>
</evidence>
<dbReference type="PANTHER" id="PTHR48050">
    <property type="entry name" value="STEROL 3-BETA-GLUCOSYLTRANSFERASE"/>
    <property type="match status" value="1"/>
</dbReference>
<comment type="caution">
    <text evidence="2">The sequence shown here is derived from an EMBL/GenBank/DDBJ whole genome shotgun (WGS) entry which is preliminary data.</text>
</comment>
<dbReference type="GO" id="GO:0016758">
    <property type="term" value="F:hexosyltransferase activity"/>
    <property type="evidence" value="ECO:0007669"/>
    <property type="project" value="UniProtKB-ARBA"/>
</dbReference>
<proteinExistence type="predicted"/>
<dbReference type="Pfam" id="PF06722">
    <property type="entry name" value="EryCIII-like_C"/>
    <property type="match status" value="1"/>
</dbReference>
<dbReference type="AlphaFoldDB" id="A0A4R7W0K8"/>
<protein>
    <submittedName>
        <fullName evidence="2">MGT family glycosyltransferase</fullName>
    </submittedName>
</protein>
<gene>
    <name evidence="2" type="ORF">CLV71_102104</name>
</gene>
<dbReference type="EMBL" id="SOCP01000002">
    <property type="protein sequence ID" value="TDV56043.1"/>
    <property type="molecule type" value="Genomic_DNA"/>
</dbReference>
<dbReference type="Proteomes" id="UP000294927">
    <property type="component" value="Unassembled WGS sequence"/>
</dbReference>
<name>A0A4R7W0K8_9PSEU</name>
<dbReference type="GO" id="GO:0017000">
    <property type="term" value="P:antibiotic biosynthetic process"/>
    <property type="evidence" value="ECO:0007669"/>
    <property type="project" value="UniProtKB-ARBA"/>
</dbReference>
<keyword evidence="3" id="KW-1185">Reference proteome</keyword>
<dbReference type="InterPro" id="IPR002213">
    <property type="entry name" value="UDP_glucos_trans"/>
</dbReference>
<reference evidence="2 3" key="1">
    <citation type="submission" date="2019-03" db="EMBL/GenBank/DDBJ databases">
        <title>Genomic Encyclopedia of Archaeal and Bacterial Type Strains, Phase II (KMG-II): from individual species to whole genera.</title>
        <authorList>
            <person name="Goeker M."/>
        </authorList>
    </citation>
    <scope>NUCLEOTIDE SEQUENCE [LARGE SCALE GENOMIC DNA]</scope>
    <source>
        <strain evidence="2 3">DSM 45499</strain>
    </source>
</reference>
<dbReference type="InterPro" id="IPR010610">
    <property type="entry name" value="EryCIII-like_C"/>
</dbReference>
<dbReference type="CDD" id="cd03784">
    <property type="entry name" value="GT1_Gtf-like"/>
    <property type="match status" value="1"/>
</dbReference>
<evidence type="ECO:0000313" key="3">
    <source>
        <dbReference type="Proteomes" id="UP000294927"/>
    </source>
</evidence>
<feature type="domain" description="Erythromycin biosynthesis protein CIII-like C-terminal" evidence="1">
    <location>
        <begin position="241"/>
        <end position="372"/>
    </location>
</feature>
<accession>A0A4R7W0K8</accession>
<evidence type="ECO:0000313" key="2">
    <source>
        <dbReference type="EMBL" id="TDV56043.1"/>
    </source>
</evidence>
<dbReference type="Gene3D" id="3.40.50.2000">
    <property type="entry name" value="Glycogen Phosphorylase B"/>
    <property type="match status" value="2"/>
</dbReference>
<sequence>MPALTDLAIAGNSYQSEGASAVKIVFASLPAYGHLYPMLPLAQTCVDAGHDVMVAAGGPFLTELPFRTVQGIQDGVTLRDLRQEASRDTPAATGIEFAARMFGATGTRYVEPVLRELFERERPDLVVYELLDLGAAVAAARLGIRAVAMGLVLWNPMFARFYELAGADPTLLQDGYLDSIPPSLQTPGPLPERRQPIQPAHWVPPIPLPAWLPDLPRKRVYVTLGTVVFDAVDVLRRAILAVAGHDVEVLVSAGPGSDPALLGELPANVHVEQFVSQPEVLRHVDLVVHHGGSGTMLGSLAEGIPQLVLPQRGDHPFNGAALVRAGAGRVLANDEQTPDALGEAIGVLLSDCPERVIAKHIATEIAMMPKPSPALLESF</sequence>
<dbReference type="InterPro" id="IPR050426">
    <property type="entry name" value="Glycosyltransferase_28"/>
</dbReference>
<dbReference type="FunFam" id="3.40.50.2000:FF:000072">
    <property type="entry name" value="Glycosyl transferase"/>
    <property type="match status" value="1"/>
</dbReference>